<name>A0A8W7P5I5_ANOCL</name>
<reference evidence="1" key="1">
    <citation type="submission" date="2022-08" db="UniProtKB">
        <authorList>
            <consortium name="EnsemblMetazoa"/>
        </authorList>
    </citation>
    <scope>IDENTIFICATION</scope>
</reference>
<organism evidence="1">
    <name type="scientific">Anopheles coluzzii</name>
    <name type="common">African malaria mosquito</name>
    <dbReference type="NCBI Taxonomy" id="1518534"/>
    <lineage>
        <taxon>Eukaryota</taxon>
        <taxon>Metazoa</taxon>
        <taxon>Ecdysozoa</taxon>
        <taxon>Arthropoda</taxon>
        <taxon>Hexapoda</taxon>
        <taxon>Insecta</taxon>
        <taxon>Pterygota</taxon>
        <taxon>Neoptera</taxon>
        <taxon>Endopterygota</taxon>
        <taxon>Diptera</taxon>
        <taxon>Nematocera</taxon>
        <taxon>Culicoidea</taxon>
        <taxon>Culicidae</taxon>
        <taxon>Anophelinae</taxon>
        <taxon>Anopheles</taxon>
    </lineage>
</organism>
<protein>
    <recommendedName>
        <fullName evidence="2">PiggyBac transposable element-derived protein domain-containing protein</fullName>
    </recommendedName>
</protein>
<evidence type="ECO:0008006" key="2">
    <source>
        <dbReference type="Google" id="ProtNLM"/>
    </source>
</evidence>
<accession>A0A8W7P5I5</accession>
<dbReference type="AlphaFoldDB" id="A0A8W7P5I5"/>
<proteinExistence type="predicted"/>
<dbReference type="EnsemblMetazoa" id="ACOM025922-RA">
    <property type="protein sequence ID" value="ACOM025922-PA.1"/>
    <property type="gene ID" value="ACOM025922"/>
</dbReference>
<dbReference type="Proteomes" id="UP000075882">
    <property type="component" value="Unassembled WGS sequence"/>
</dbReference>
<evidence type="ECO:0000313" key="1">
    <source>
        <dbReference type="EnsemblMetazoa" id="ACOM025922-PA.1"/>
    </source>
</evidence>
<sequence length="122" mass="14003">MNAYSLTLCKAMKWYRKLGFDLLLNTAVANAYLLYKDATNKQVSISEFRKELAVHLTQFCAAETIDPLSIVEPMIGIKTQHYFERKLGVTHTVRRYRKQCYAENVARLGRTKGKIVTKKVAT</sequence>